<dbReference type="Proteomes" id="UP000619033">
    <property type="component" value="Unassembled WGS sequence"/>
</dbReference>
<evidence type="ECO:0000313" key="1">
    <source>
        <dbReference type="EMBL" id="MBL4927284.1"/>
    </source>
</evidence>
<gene>
    <name evidence="1" type="ORF">JI744_04120</name>
</gene>
<name>A0A8J7MR01_9RHOB</name>
<dbReference type="Gene3D" id="2.40.160.90">
    <property type="match status" value="1"/>
</dbReference>
<protein>
    <submittedName>
        <fullName evidence="1">Uncharacterized protein</fullName>
    </submittedName>
</protein>
<comment type="caution">
    <text evidence="1">The sequence shown here is derived from an EMBL/GenBank/DDBJ whole genome shotgun (WGS) entry which is preliminary data.</text>
</comment>
<dbReference type="AlphaFoldDB" id="A0A8J7MR01"/>
<sequence length="291" mass="29423">MFVKRAMLVAAIGLTGCGGNPFTGNPDSGSGDNSGNAEYGTALNAALTMNSMAYDAGKDELVVNNIPFDGATAANGQAVYARQGGLGATGFGRYENVAGDLNYYAVFRRSDSGAVEGGAFQTGDYVTPGTGGAAVRRTGNVNLPSTGEYTFTGEYAAVRSFDASATAPVGVQYITGSSNLSLDFGDFDGVGAVIGTITGRNLYAEDGSLIGPMNDYVTFAAGEIDRANGKISGGTVVNRTVTTELGTGSWSAVIGGTNGTEIAGIIVFEGEGAGANGNTMRETGILIATRP</sequence>
<dbReference type="EMBL" id="JAESVP010000002">
    <property type="protein sequence ID" value="MBL4927284.1"/>
    <property type="molecule type" value="Genomic_DNA"/>
</dbReference>
<dbReference type="PROSITE" id="PS51257">
    <property type="entry name" value="PROKAR_LIPOPROTEIN"/>
    <property type="match status" value="1"/>
</dbReference>
<reference evidence="1" key="1">
    <citation type="submission" date="2021-01" db="EMBL/GenBank/DDBJ databases">
        <title>Genome seq and assembly of Tabrizicola sp. KVB23.</title>
        <authorList>
            <person name="Chhetri G."/>
        </authorList>
    </citation>
    <scope>NUCLEOTIDE SEQUENCE</scope>
    <source>
        <strain evidence="1">KVB23</strain>
    </source>
</reference>
<organism evidence="1 2">
    <name type="scientific">Fuscibacter oryzae</name>
    <dbReference type="NCBI Taxonomy" id="2803939"/>
    <lineage>
        <taxon>Bacteria</taxon>
        <taxon>Pseudomonadati</taxon>
        <taxon>Pseudomonadota</taxon>
        <taxon>Alphaproteobacteria</taxon>
        <taxon>Rhodobacterales</taxon>
        <taxon>Paracoccaceae</taxon>
        <taxon>Fuscibacter</taxon>
    </lineage>
</organism>
<keyword evidence="2" id="KW-1185">Reference proteome</keyword>
<proteinExistence type="predicted"/>
<evidence type="ECO:0000313" key="2">
    <source>
        <dbReference type="Proteomes" id="UP000619033"/>
    </source>
</evidence>
<accession>A0A8J7MR01</accession>
<dbReference type="RefSeq" id="WP_202658430.1">
    <property type="nucleotide sequence ID" value="NZ_JAESVP010000002.1"/>
</dbReference>